<protein>
    <submittedName>
        <fullName evidence="2">Uncharacterized protein</fullName>
    </submittedName>
</protein>
<sequence>MKFLSLIAMMFVARQVESHVTTFEYYGTIVCPQSYVFCSFGYYIEYDHLSSDDDHAELPFICATGKIIHHVVLKMTDDEDIGLWGGMKKYEPALEIIHNCTSGTKALMETFYFGKTRIWEKTVKQNYTINIFDKGTSTHNKPILRSDLLPEGTGEWVDGRSRNWNPKIVKHTGEDIAEYLPVPEVKTDYEMMKGLNGSSEWVPIIPK</sequence>
<organism evidence="3">
    <name type="scientific">Caenorhabditis brenneri</name>
    <name type="common">Nematode worm</name>
    <dbReference type="NCBI Taxonomy" id="135651"/>
    <lineage>
        <taxon>Eukaryota</taxon>
        <taxon>Metazoa</taxon>
        <taxon>Ecdysozoa</taxon>
        <taxon>Nematoda</taxon>
        <taxon>Chromadorea</taxon>
        <taxon>Rhabditida</taxon>
        <taxon>Rhabditina</taxon>
        <taxon>Rhabditomorpha</taxon>
        <taxon>Rhabditoidea</taxon>
        <taxon>Rhabditidae</taxon>
        <taxon>Peloderinae</taxon>
        <taxon>Caenorhabditis</taxon>
    </lineage>
</organism>
<dbReference type="AlphaFoldDB" id="G0P2I8"/>
<keyword evidence="3" id="KW-1185">Reference proteome</keyword>
<gene>
    <name evidence="2" type="ORF">CAEBREN_12810</name>
</gene>
<evidence type="ECO:0000313" key="3">
    <source>
        <dbReference type="Proteomes" id="UP000008068"/>
    </source>
</evidence>
<evidence type="ECO:0000256" key="1">
    <source>
        <dbReference type="SAM" id="SignalP"/>
    </source>
</evidence>
<reference evidence="3" key="1">
    <citation type="submission" date="2011-07" db="EMBL/GenBank/DDBJ databases">
        <authorList>
            <consortium name="Caenorhabditis brenneri Sequencing and Analysis Consortium"/>
            <person name="Wilson R.K."/>
        </authorList>
    </citation>
    <scope>NUCLEOTIDE SEQUENCE [LARGE SCALE GENOMIC DNA]</scope>
    <source>
        <strain evidence="3">PB2801</strain>
    </source>
</reference>
<feature type="chain" id="PRO_5003405773" evidence="1">
    <location>
        <begin position="19"/>
        <end position="207"/>
    </location>
</feature>
<dbReference type="EMBL" id="GL380026">
    <property type="protein sequence ID" value="EGT43286.1"/>
    <property type="molecule type" value="Genomic_DNA"/>
</dbReference>
<feature type="signal peptide" evidence="1">
    <location>
        <begin position="1"/>
        <end position="18"/>
    </location>
</feature>
<proteinExistence type="predicted"/>
<dbReference type="OMA" id="DRSKWIS"/>
<accession>G0P2I8</accession>
<evidence type="ECO:0000313" key="2">
    <source>
        <dbReference type="EMBL" id="EGT43286.1"/>
    </source>
</evidence>
<dbReference type="InParanoid" id="G0P2I8"/>
<keyword evidence="1" id="KW-0732">Signal</keyword>
<name>G0P2I8_CAEBE</name>
<dbReference type="HOGENOM" id="CLU_1327414_0_0_1"/>
<dbReference type="Proteomes" id="UP000008068">
    <property type="component" value="Unassembled WGS sequence"/>
</dbReference>